<dbReference type="AlphaFoldDB" id="A0A8H5BFW0"/>
<organism evidence="1 2">
    <name type="scientific">Psilocybe cf. subviscida</name>
    <dbReference type="NCBI Taxonomy" id="2480587"/>
    <lineage>
        <taxon>Eukaryota</taxon>
        <taxon>Fungi</taxon>
        <taxon>Dikarya</taxon>
        <taxon>Basidiomycota</taxon>
        <taxon>Agaricomycotina</taxon>
        <taxon>Agaricomycetes</taxon>
        <taxon>Agaricomycetidae</taxon>
        <taxon>Agaricales</taxon>
        <taxon>Agaricineae</taxon>
        <taxon>Strophariaceae</taxon>
        <taxon>Psilocybe</taxon>
    </lineage>
</organism>
<evidence type="ECO:0000313" key="1">
    <source>
        <dbReference type="EMBL" id="KAF5322609.1"/>
    </source>
</evidence>
<reference evidence="1 2" key="1">
    <citation type="journal article" date="2020" name="ISME J.">
        <title>Uncovering the hidden diversity of litter-decomposition mechanisms in mushroom-forming fungi.</title>
        <authorList>
            <person name="Floudas D."/>
            <person name="Bentzer J."/>
            <person name="Ahren D."/>
            <person name="Johansson T."/>
            <person name="Persson P."/>
            <person name="Tunlid A."/>
        </authorList>
    </citation>
    <scope>NUCLEOTIDE SEQUENCE [LARGE SCALE GENOMIC DNA]</scope>
    <source>
        <strain evidence="1 2">CBS 101986</strain>
    </source>
</reference>
<comment type="caution">
    <text evidence="1">The sequence shown here is derived from an EMBL/GenBank/DDBJ whole genome shotgun (WGS) entry which is preliminary data.</text>
</comment>
<gene>
    <name evidence="1" type="ORF">D9619_001348</name>
</gene>
<proteinExistence type="predicted"/>
<sequence length="285" mass="31938">MELEHKRQGTFSTVRADDLERAGIVGRYLWFNSATITESLQGFTSVANTEIVDLHSHLKKIYARVNMDHYAGPQMILDAVLLSLTEIASVGQRSATILQGLKVPSTDGVQVTHPVSGSELWLSGNVDYVVIEYDDIEDNRELLLAPVGPRFDPFSISKGRLLLVGAKRQSQSQEFTAHVPKAVSQAIALLKSENLPEVRFCLSDGQSWMFFILKAEEGTLTYYESTALRMAYSTLTSRCVRFYCLFVNGFGPLSLACISWENPSENTYVQATRHFYPTAMHYMHP</sequence>
<dbReference type="Proteomes" id="UP000567179">
    <property type="component" value="Unassembled WGS sequence"/>
</dbReference>
<dbReference type="OrthoDB" id="3144838at2759"/>
<name>A0A8H5BFW0_9AGAR</name>
<dbReference type="EMBL" id="JAACJJ010000028">
    <property type="protein sequence ID" value="KAF5322609.1"/>
    <property type="molecule type" value="Genomic_DNA"/>
</dbReference>
<keyword evidence="2" id="KW-1185">Reference proteome</keyword>
<protein>
    <submittedName>
        <fullName evidence="1">Uncharacterized protein</fullName>
    </submittedName>
</protein>
<evidence type="ECO:0000313" key="2">
    <source>
        <dbReference type="Proteomes" id="UP000567179"/>
    </source>
</evidence>
<accession>A0A8H5BFW0</accession>